<dbReference type="EMBL" id="BMAV01010976">
    <property type="protein sequence ID" value="GFY56436.1"/>
    <property type="molecule type" value="Genomic_DNA"/>
</dbReference>
<comment type="caution">
    <text evidence="2">The sequence shown here is derived from an EMBL/GenBank/DDBJ whole genome shotgun (WGS) entry which is preliminary data.</text>
</comment>
<dbReference type="OrthoDB" id="409642at2759"/>
<keyword evidence="3" id="KW-1185">Reference proteome</keyword>
<feature type="compositionally biased region" description="Basic and acidic residues" evidence="1">
    <location>
        <begin position="156"/>
        <end position="170"/>
    </location>
</feature>
<reference evidence="2" key="1">
    <citation type="submission" date="2020-08" db="EMBL/GenBank/DDBJ databases">
        <title>Multicomponent nature underlies the extraordinary mechanical properties of spider dragline silk.</title>
        <authorList>
            <person name="Kono N."/>
            <person name="Nakamura H."/>
            <person name="Mori M."/>
            <person name="Yoshida Y."/>
            <person name="Ohtoshi R."/>
            <person name="Malay A.D."/>
            <person name="Moran D.A.P."/>
            <person name="Tomita M."/>
            <person name="Numata K."/>
            <person name="Arakawa K."/>
        </authorList>
    </citation>
    <scope>NUCLEOTIDE SEQUENCE</scope>
</reference>
<protein>
    <submittedName>
        <fullName evidence="2">Uncharacterized protein</fullName>
    </submittedName>
</protein>
<evidence type="ECO:0000256" key="1">
    <source>
        <dbReference type="SAM" id="MobiDB-lite"/>
    </source>
</evidence>
<feature type="compositionally biased region" description="Polar residues" evidence="1">
    <location>
        <begin position="180"/>
        <end position="194"/>
    </location>
</feature>
<sequence>MNKIVQAVGNPDIHRYLRILQLINKSVELCPNGEKVYTDDDIRKHECEALHLSKKYKELLCHNKAPVNKHILEVDEFEKESVNSSCTDNFVTPKTSPVSPEAKQDVLELFGAAQNQVNNMLKASNTNIMMRHNSNTYRVKGHPNRELHINTNLENEYSKSVEDSMDKLSDTEPLQEYERSSGNLSRRTSGSIETQKPESSSDDLNSDPDSDPGDFSNVGSMVRSNTFDLETQGSLDEAAIDDSIEWCYRGSSNNDSKDLENQKENIDTFPSKRTESTSFYLHDHSPSPRSNIFKNSFIKEPSFNSSQELDSASPGLHFR</sequence>
<organism evidence="2 3">
    <name type="scientific">Trichonephila inaurata madagascariensis</name>
    <dbReference type="NCBI Taxonomy" id="2747483"/>
    <lineage>
        <taxon>Eukaryota</taxon>
        <taxon>Metazoa</taxon>
        <taxon>Ecdysozoa</taxon>
        <taxon>Arthropoda</taxon>
        <taxon>Chelicerata</taxon>
        <taxon>Arachnida</taxon>
        <taxon>Araneae</taxon>
        <taxon>Araneomorphae</taxon>
        <taxon>Entelegynae</taxon>
        <taxon>Araneoidea</taxon>
        <taxon>Nephilidae</taxon>
        <taxon>Trichonephila</taxon>
        <taxon>Trichonephila inaurata</taxon>
    </lineage>
</organism>
<dbReference type="AlphaFoldDB" id="A0A8X6XNL1"/>
<feature type="region of interest" description="Disordered" evidence="1">
    <location>
        <begin position="137"/>
        <end position="221"/>
    </location>
</feature>
<evidence type="ECO:0000313" key="2">
    <source>
        <dbReference type="EMBL" id="GFY56436.1"/>
    </source>
</evidence>
<feature type="compositionally biased region" description="Basic and acidic residues" evidence="1">
    <location>
        <begin position="255"/>
        <end position="285"/>
    </location>
</feature>
<accession>A0A8X6XNL1</accession>
<evidence type="ECO:0000313" key="3">
    <source>
        <dbReference type="Proteomes" id="UP000886998"/>
    </source>
</evidence>
<name>A0A8X6XNL1_9ARAC</name>
<gene>
    <name evidence="2" type="primary">NCL1_14589</name>
    <name evidence="2" type="ORF">TNIN_450431</name>
</gene>
<feature type="compositionally biased region" description="Acidic residues" evidence="1">
    <location>
        <begin position="200"/>
        <end position="212"/>
    </location>
</feature>
<feature type="region of interest" description="Disordered" evidence="1">
    <location>
        <begin position="251"/>
        <end position="285"/>
    </location>
</feature>
<proteinExistence type="predicted"/>
<dbReference type="Proteomes" id="UP000886998">
    <property type="component" value="Unassembled WGS sequence"/>
</dbReference>